<dbReference type="InterPro" id="IPR045865">
    <property type="entry name" value="ACT-like_dom_sf"/>
</dbReference>
<dbReference type="Pfam" id="PF22468">
    <property type="entry name" value="ACT_9"/>
    <property type="match status" value="2"/>
</dbReference>
<dbReference type="EMBL" id="LNVX01000218">
    <property type="protein sequence ID" value="OEG71439.1"/>
    <property type="molecule type" value="Genomic_DNA"/>
</dbReference>
<dbReference type="InterPro" id="IPR005260">
    <property type="entry name" value="Asp_kin_monofn"/>
</dbReference>
<keyword evidence="8 13" id="KW-0418">Kinase</keyword>
<comment type="pathway">
    <text evidence="1 14">Amino-acid biosynthesis; L-lysine biosynthesis via DAP pathway; (S)-tetrahydrodipicolinate from L-aspartate: step 1/4.</text>
</comment>
<dbReference type="GO" id="GO:0009089">
    <property type="term" value="P:lysine biosynthetic process via diaminopimelate"/>
    <property type="evidence" value="ECO:0007669"/>
    <property type="project" value="UniProtKB-UniPathway"/>
</dbReference>
<evidence type="ECO:0000259" key="15">
    <source>
        <dbReference type="PROSITE" id="PS51671"/>
    </source>
</evidence>
<evidence type="ECO:0000313" key="16">
    <source>
        <dbReference type="EMBL" id="OEG71439.1"/>
    </source>
</evidence>
<dbReference type="Proteomes" id="UP000095237">
    <property type="component" value="Unassembled WGS sequence"/>
</dbReference>
<evidence type="ECO:0000256" key="4">
    <source>
        <dbReference type="ARBA" id="ARBA00010122"/>
    </source>
</evidence>
<feature type="binding site" evidence="12">
    <location>
        <position position="74"/>
    </location>
    <ligand>
        <name>substrate</name>
    </ligand>
</feature>
<comment type="pathway">
    <text evidence="2 14">Amino-acid biosynthesis; L-methionine biosynthesis via de novo pathway; L-homoserine from L-aspartate: step 1/3.</text>
</comment>
<dbReference type="FunFam" id="3.40.1160.10:FF:000002">
    <property type="entry name" value="Aspartokinase"/>
    <property type="match status" value="1"/>
</dbReference>
<evidence type="ECO:0000313" key="17">
    <source>
        <dbReference type="Proteomes" id="UP000095237"/>
    </source>
</evidence>
<accession>A0A1E5ILX3</accession>
<comment type="pathway">
    <text evidence="3 14">Amino-acid biosynthesis; L-threonine biosynthesis; L-threonine from L-aspartate: step 1/5.</text>
</comment>
<dbReference type="PIRSF" id="PIRSF000726">
    <property type="entry name" value="Asp_kin"/>
    <property type="match status" value="1"/>
</dbReference>
<proteinExistence type="inferred from homology"/>
<dbReference type="SUPFAM" id="SSF55021">
    <property type="entry name" value="ACT-like"/>
    <property type="match status" value="2"/>
</dbReference>
<evidence type="ECO:0000256" key="8">
    <source>
        <dbReference type="ARBA" id="ARBA00022777"/>
    </source>
</evidence>
<dbReference type="Gene3D" id="3.30.2130.10">
    <property type="entry name" value="VC0802-like"/>
    <property type="match status" value="1"/>
</dbReference>
<dbReference type="EC" id="2.7.2.4" evidence="13"/>
<dbReference type="GO" id="GO:0005524">
    <property type="term" value="F:ATP binding"/>
    <property type="evidence" value="ECO:0007669"/>
    <property type="project" value="UniProtKB-KW"/>
</dbReference>
<dbReference type="UniPathway" id="UPA00050">
    <property type="reaction ID" value="UER00461"/>
</dbReference>
<keyword evidence="17" id="KW-1185">Reference proteome</keyword>
<dbReference type="InterPro" id="IPR001048">
    <property type="entry name" value="Asp/Glu/Uridylate_kinase"/>
</dbReference>
<dbReference type="UniPathway" id="UPA00034">
    <property type="reaction ID" value="UER00015"/>
</dbReference>
<dbReference type="SUPFAM" id="SSF53633">
    <property type="entry name" value="Carbamate kinase-like"/>
    <property type="match status" value="1"/>
</dbReference>
<dbReference type="AlphaFoldDB" id="A0A1E5ILX3"/>
<keyword evidence="7 12" id="KW-0547">Nucleotide-binding</keyword>
<dbReference type="GO" id="GO:0004072">
    <property type="term" value="F:aspartate kinase activity"/>
    <property type="evidence" value="ECO:0007669"/>
    <property type="project" value="UniProtKB-EC"/>
</dbReference>
<dbReference type="Pfam" id="PF00696">
    <property type="entry name" value="AA_kinase"/>
    <property type="match status" value="1"/>
</dbReference>
<evidence type="ECO:0000256" key="11">
    <source>
        <dbReference type="ARBA" id="ARBA00047872"/>
    </source>
</evidence>
<sequence length="417" mass="44951">MALVVMKFGGSSVADADKIKHVASKIVAKSKAGNKVVAVVSAPGDTTDNLLEMTSKITANPPSREMDMLLSTGEIISISLLAMAIDSIGSRVISMTGPQAGISANADHTRAKIKKINQKRVKDQLAKNNIVIVAGFQALNPNGDITTLGRGGSDLTAVALAAALEADSCEIYSDVEGVYTTDPRIVKSAKKIDFISYDEMLEMAGSGAQVLQSRSVEVAKKFGVEIHSRNTFSENQGTVVASEEKIRRKQVEDLLVSGITFDRNQVKFTIINLPDLPGVAARIFSRIAKIGINVDMIVQSAAVDKKNDISFTVSKQDMKKTHVELDRTIPEFKTASTSVICDEHIAKVSIIGIGMKSNPGVAAQMFEVLYKKGINIEMISTSEIKISCIIDEVDIVKAVEELHKSFGLSKKKRENLL</sequence>
<evidence type="ECO:0000256" key="7">
    <source>
        <dbReference type="ARBA" id="ARBA00022741"/>
    </source>
</evidence>
<reference evidence="16 17" key="1">
    <citation type="submission" date="2015-11" db="EMBL/GenBank/DDBJ databases">
        <title>Evidence for parallel genomic evolution in an endosymbiosis of termite gut flagellates.</title>
        <authorList>
            <person name="Zheng H."/>
        </authorList>
    </citation>
    <scope>NUCLEOTIDE SEQUENCE [LARGE SCALE GENOMIC DNA]</scope>
    <source>
        <strain evidence="16 17">CET450</strain>
    </source>
</reference>
<evidence type="ECO:0000256" key="10">
    <source>
        <dbReference type="ARBA" id="ARBA00023154"/>
    </source>
</evidence>
<dbReference type="InterPro" id="IPR002912">
    <property type="entry name" value="ACT_dom"/>
</dbReference>
<dbReference type="PROSITE" id="PS51671">
    <property type="entry name" value="ACT"/>
    <property type="match status" value="2"/>
</dbReference>
<evidence type="ECO:0000256" key="1">
    <source>
        <dbReference type="ARBA" id="ARBA00004766"/>
    </source>
</evidence>
<dbReference type="NCBIfam" id="NF005155">
    <property type="entry name" value="PRK06635.1-4"/>
    <property type="match status" value="1"/>
</dbReference>
<gene>
    <name evidence="16" type="ORF">ATZ36_15080</name>
</gene>
<dbReference type="NCBIfam" id="TIGR00657">
    <property type="entry name" value="asp_kinases"/>
    <property type="match status" value="1"/>
</dbReference>
<dbReference type="InterPro" id="IPR001341">
    <property type="entry name" value="Asp_kinase"/>
</dbReference>
<dbReference type="CDD" id="cd04913">
    <property type="entry name" value="ACT_AKii-LysC-BS-like_1"/>
    <property type="match status" value="1"/>
</dbReference>
<evidence type="ECO:0000256" key="5">
    <source>
        <dbReference type="ARBA" id="ARBA00022605"/>
    </source>
</evidence>
<dbReference type="PANTHER" id="PTHR21499">
    <property type="entry name" value="ASPARTATE KINASE"/>
    <property type="match status" value="1"/>
</dbReference>
<organism evidence="16 17">
    <name type="scientific">Endomicrobium trichonymphae</name>
    <dbReference type="NCBI Taxonomy" id="1408204"/>
    <lineage>
        <taxon>Bacteria</taxon>
        <taxon>Pseudomonadati</taxon>
        <taxon>Elusimicrobiota</taxon>
        <taxon>Endomicrobiia</taxon>
        <taxon>Endomicrobiales</taxon>
        <taxon>Endomicrobiaceae</taxon>
        <taxon>Candidatus Endomicrobiellum</taxon>
    </lineage>
</organism>
<feature type="binding site" evidence="12">
    <location>
        <position position="179"/>
    </location>
    <ligand>
        <name>ATP</name>
        <dbReference type="ChEBI" id="CHEBI:30616"/>
    </ligand>
</feature>
<feature type="domain" description="ACT" evidence="15">
    <location>
        <begin position="350"/>
        <end position="417"/>
    </location>
</feature>
<dbReference type="FunFam" id="3.30.2130.10:FF:000002">
    <property type="entry name" value="Aspartokinase"/>
    <property type="match status" value="1"/>
</dbReference>
<keyword evidence="5 14" id="KW-0028">Amino-acid biosynthesis</keyword>
<dbReference type="NCBIfam" id="TIGR00656">
    <property type="entry name" value="asp_kin_monofn"/>
    <property type="match status" value="1"/>
</dbReference>
<dbReference type="PROSITE" id="PS00324">
    <property type="entry name" value="ASPARTOKINASE"/>
    <property type="match status" value="1"/>
</dbReference>
<feature type="binding site" evidence="12">
    <location>
        <position position="184"/>
    </location>
    <ligand>
        <name>ATP</name>
        <dbReference type="ChEBI" id="CHEBI:30616"/>
    </ligand>
</feature>
<comment type="catalytic activity">
    <reaction evidence="11 13">
        <text>L-aspartate + ATP = 4-phospho-L-aspartate + ADP</text>
        <dbReference type="Rhea" id="RHEA:23776"/>
        <dbReference type="ChEBI" id="CHEBI:29991"/>
        <dbReference type="ChEBI" id="CHEBI:30616"/>
        <dbReference type="ChEBI" id="CHEBI:57535"/>
        <dbReference type="ChEBI" id="CHEBI:456216"/>
        <dbReference type="EC" id="2.7.2.4"/>
    </reaction>
</comment>
<dbReference type="CDD" id="cd04261">
    <property type="entry name" value="AAK_AKii-LysC-BS"/>
    <property type="match status" value="1"/>
</dbReference>
<keyword evidence="9 12" id="KW-0067">ATP-binding</keyword>
<dbReference type="InterPro" id="IPR041740">
    <property type="entry name" value="AKii-LysC-BS"/>
</dbReference>
<protein>
    <recommendedName>
        <fullName evidence="13">Aspartokinase</fullName>
        <ecNumber evidence="13">2.7.2.4</ecNumber>
    </recommendedName>
</protein>
<evidence type="ECO:0000256" key="13">
    <source>
        <dbReference type="RuleBase" id="RU003448"/>
    </source>
</evidence>
<evidence type="ECO:0000256" key="14">
    <source>
        <dbReference type="RuleBase" id="RU004249"/>
    </source>
</evidence>
<feature type="binding site" evidence="12">
    <location>
        <begin position="7"/>
        <end position="10"/>
    </location>
    <ligand>
        <name>ATP</name>
        <dbReference type="ChEBI" id="CHEBI:30616"/>
    </ligand>
</feature>
<dbReference type="GO" id="GO:0009090">
    <property type="term" value="P:homoserine biosynthetic process"/>
    <property type="evidence" value="ECO:0007669"/>
    <property type="project" value="TreeGrafter"/>
</dbReference>
<dbReference type="GO" id="GO:0005829">
    <property type="term" value="C:cytosol"/>
    <property type="evidence" value="ECO:0007669"/>
    <property type="project" value="TreeGrafter"/>
</dbReference>
<dbReference type="Gene3D" id="3.40.1160.10">
    <property type="entry name" value="Acetylglutamate kinase-like"/>
    <property type="match status" value="1"/>
</dbReference>
<evidence type="ECO:0000256" key="12">
    <source>
        <dbReference type="PIRSR" id="PIRSR000726-1"/>
    </source>
</evidence>
<dbReference type="UniPathway" id="UPA00051">
    <property type="reaction ID" value="UER00462"/>
</dbReference>
<dbReference type="GO" id="GO:0009088">
    <property type="term" value="P:threonine biosynthetic process"/>
    <property type="evidence" value="ECO:0007669"/>
    <property type="project" value="UniProtKB-UniPathway"/>
</dbReference>
<keyword evidence="10" id="KW-0457">Lysine biosynthesis</keyword>
<comment type="caution">
    <text evidence="16">The sequence shown here is derived from an EMBL/GenBank/DDBJ whole genome shotgun (WGS) entry which is preliminary data.</text>
</comment>
<keyword evidence="6 13" id="KW-0808">Transferase</keyword>
<dbReference type="InterPro" id="IPR018042">
    <property type="entry name" value="Aspartate_kinase_CS"/>
</dbReference>
<evidence type="ECO:0000256" key="9">
    <source>
        <dbReference type="ARBA" id="ARBA00022840"/>
    </source>
</evidence>
<dbReference type="CDD" id="cd04923">
    <property type="entry name" value="ACT_AK-LysC-DapG-like_2"/>
    <property type="match status" value="1"/>
</dbReference>
<name>A0A1E5ILX3_ENDTX</name>
<feature type="binding site" evidence="12">
    <location>
        <position position="47"/>
    </location>
    <ligand>
        <name>substrate</name>
    </ligand>
</feature>
<feature type="domain" description="ACT" evidence="15">
    <location>
        <begin position="268"/>
        <end position="348"/>
    </location>
</feature>
<dbReference type="NCBIfam" id="NF005154">
    <property type="entry name" value="PRK06635.1-2"/>
    <property type="match status" value="1"/>
</dbReference>
<evidence type="ECO:0000256" key="6">
    <source>
        <dbReference type="ARBA" id="ARBA00022679"/>
    </source>
</evidence>
<evidence type="ECO:0000256" key="2">
    <source>
        <dbReference type="ARBA" id="ARBA00004986"/>
    </source>
</evidence>
<dbReference type="InterPro" id="IPR054352">
    <property type="entry name" value="ACT_Aspartokinase"/>
</dbReference>
<dbReference type="PANTHER" id="PTHR21499:SF3">
    <property type="entry name" value="ASPARTOKINASE"/>
    <property type="match status" value="1"/>
</dbReference>
<evidence type="ECO:0000256" key="3">
    <source>
        <dbReference type="ARBA" id="ARBA00005139"/>
    </source>
</evidence>
<comment type="similarity">
    <text evidence="4 13">Belongs to the aspartokinase family.</text>
</comment>
<dbReference type="InterPro" id="IPR036393">
    <property type="entry name" value="AceGlu_kinase-like_sf"/>
</dbReference>